<dbReference type="Proteomes" id="UP000030651">
    <property type="component" value="Unassembled WGS sequence"/>
</dbReference>
<dbReference type="PANTHER" id="PTHR34598">
    <property type="entry name" value="BLL6449 PROTEIN"/>
    <property type="match status" value="1"/>
</dbReference>
<dbReference type="OMA" id="SCELRVW"/>
<dbReference type="OrthoDB" id="412788at2759"/>
<evidence type="ECO:0000256" key="1">
    <source>
        <dbReference type="ARBA" id="ARBA00023604"/>
    </source>
</evidence>
<name>W3WTU8_PESFW</name>
<dbReference type="InterPro" id="IPR044053">
    <property type="entry name" value="AsaB-like"/>
</dbReference>
<dbReference type="eggNOG" id="ENOG502T40E">
    <property type="taxonomic scope" value="Eukaryota"/>
</dbReference>
<protein>
    <recommendedName>
        <fullName evidence="4">GA4 desaturase</fullName>
    </recommendedName>
</protein>
<dbReference type="GeneID" id="19276180"/>
<dbReference type="AlphaFoldDB" id="W3WTU8"/>
<organism evidence="2 3">
    <name type="scientific">Pestalotiopsis fici (strain W106-1 / CGMCC3.15140)</name>
    <dbReference type="NCBI Taxonomy" id="1229662"/>
    <lineage>
        <taxon>Eukaryota</taxon>
        <taxon>Fungi</taxon>
        <taxon>Dikarya</taxon>
        <taxon>Ascomycota</taxon>
        <taxon>Pezizomycotina</taxon>
        <taxon>Sordariomycetes</taxon>
        <taxon>Xylariomycetidae</taxon>
        <taxon>Amphisphaeriales</taxon>
        <taxon>Sporocadaceae</taxon>
        <taxon>Pestalotiopsis</taxon>
    </lineage>
</organism>
<proteinExistence type="inferred from homology"/>
<dbReference type="KEGG" id="pfy:PFICI_11167"/>
<dbReference type="PANTHER" id="PTHR34598:SF3">
    <property type="entry name" value="OXIDOREDUCTASE AN1597"/>
    <property type="match status" value="1"/>
</dbReference>
<dbReference type="InParanoid" id="W3WTU8"/>
<sequence length="370" mass="42134">MSTTTLTLPSDTAEHGNLKQSHRIKNASFNYYSLDTRPELDDLSIFNGTSTDTTSRDLPVVDLRSLVEPLSSYQHETHGFQILHQPLPIEASHASVHDASVMSSQYFPAMVSLLKERFQLRSAVIINHTLRDVSSAQEDHHVDPKNPRPKGKSLAPFFLAHSDYTPAAARAHFRAMTPQWFAETDTEVGTTQAERDEFFRLREEIISAEDAAMRESGLTPDGTDGVNGKGGHWEWDGTGYTGPRYAMFSIWRPWETVYRDPLAVMDTRGLDLQYVALPRSYKHRPGCVKEYYNENVLVKPPEEGDISSHRWCYISEQKAEEVLAIKFYDSEVLRSSAEKPLMCPHTAFHAEGMEEKPLRRSCELRVWCIW</sequence>
<dbReference type="RefSeq" id="XP_007837939.1">
    <property type="nucleotide sequence ID" value="XM_007839748.1"/>
</dbReference>
<evidence type="ECO:0008006" key="4">
    <source>
        <dbReference type="Google" id="ProtNLM"/>
    </source>
</evidence>
<evidence type="ECO:0000313" key="3">
    <source>
        <dbReference type="Proteomes" id="UP000030651"/>
    </source>
</evidence>
<accession>W3WTU8</accession>
<dbReference type="EMBL" id="KI912116">
    <property type="protein sequence ID" value="ETS77293.1"/>
    <property type="molecule type" value="Genomic_DNA"/>
</dbReference>
<comment type="similarity">
    <text evidence="1">Belongs to the asaB hydroxylase/desaturase family.</text>
</comment>
<reference evidence="3" key="1">
    <citation type="journal article" date="2015" name="BMC Genomics">
        <title>Genomic and transcriptomic analysis of the endophytic fungus Pestalotiopsis fici reveals its lifestyle and high potential for synthesis of natural products.</title>
        <authorList>
            <person name="Wang X."/>
            <person name="Zhang X."/>
            <person name="Liu L."/>
            <person name="Xiang M."/>
            <person name="Wang W."/>
            <person name="Sun X."/>
            <person name="Che Y."/>
            <person name="Guo L."/>
            <person name="Liu G."/>
            <person name="Guo L."/>
            <person name="Wang C."/>
            <person name="Yin W.B."/>
            <person name="Stadler M."/>
            <person name="Zhang X."/>
            <person name="Liu X."/>
        </authorList>
    </citation>
    <scope>NUCLEOTIDE SEQUENCE [LARGE SCALE GENOMIC DNA]</scope>
    <source>
        <strain evidence="3">W106-1 / CGMCC3.15140</strain>
    </source>
</reference>
<dbReference type="HOGENOM" id="CLU_042688_4_1_1"/>
<keyword evidence="3" id="KW-1185">Reference proteome</keyword>
<dbReference type="GO" id="GO:0016491">
    <property type="term" value="F:oxidoreductase activity"/>
    <property type="evidence" value="ECO:0007669"/>
    <property type="project" value="InterPro"/>
</dbReference>
<gene>
    <name evidence="2" type="ORF">PFICI_11167</name>
</gene>
<evidence type="ECO:0000313" key="2">
    <source>
        <dbReference type="EMBL" id="ETS77293.1"/>
    </source>
</evidence>